<accession>A0A368JTC3</accession>
<dbReference type="AlphaFoldDB" id="A0A368JTC3"/>
<evidence type="ECO:0000313" key="4">
    <source>
        <dbReference type="Proteomes" id="UP000253383"/>
    </source>
</evidence>
<evidence type="ECO:0000313" key="3">
    <source>
        <dbReference type="EMBL" id="RCR69853.1"/>
    </source>
</evidence>
<keyword evidence="1" id="KW-0732">Signal</keyword>
<feature type="chain" id="PRO_5017058928" description="TTHB210-like domain-containing protein" evidence="1">
    <location>
        <begin position="22"/>
        <end position="251"/>
    </location>
</feature>
<evidence type="ECO:0000259" key="2">
    <source>
        <dbReference type="Pfam" id="PF18197"/>
    </source>
</evidence>
<feature type="domain" description="TTHB210-like" evidence="2">
    <location>
        <begin position="52"/>
        <end position="98"/>
    </location>
</feature>
<reference evidence="3 4" key="1">
    <citation type="submission" date="2018-07" db="EMBL/GenBank/DDBJ databases">
        <title>Genome analysis of Larkinella rosea.</title>
        <authorList>
            <person name="Zhou Z."/>
            <person name="Wang G."/>
        </authorList>
    </citation>
    <scope>NUCLEOTIDE SEQUENCE [LARGE SCALE GENOMIC DNA]</scope>
    <source>
        <strain evidence="4">zzj9</strain>
    </source>
</reference>
<organism evidence="3 4">
    <name type="scientific">Larkinella punicea</name>
    <dbReference type="NCBI Taxonomy" id="2315727"/>
    <lineage>
        <taxon>Bacteria</taxon>
        <taxon>Pseudomonadati</taxon>
        <taxon>Bacteroidota</taxon>
        <taxon>Cytophagia</taxon>
        <taxon>Cytophagales</taxon>
        <taxon>Spirosomataceae</taxon>
        <taxon>Larkinella</taxon>
    </lineage>
</organism>
<name>A0A368JTC3_9BACT</name>
<evidence type="ECO:0000256" key="1">
    <source>
        <dbReference type="SAM" id="SignalP"/>
    </source>
</evidence>
<dbReference type="PROSITE" id="PS51257">
    <property type="entry name" value="PROKAR_LIPOPROTEIN"/>
    <property type="match status" value="1"/>
</dbReference>
<dbReference type="EMBL" id="QOWE01000006">
    <property type="protein sequence ID" value="RCR69853.1"/>
    <property type="molecule type" value="Genomic_DNA"/>
</dbReference>
<dbReference type="Proteomes" id="UP000253383">
    <property type="component" value="Unassembled WGS sequence"/>
</dbReference>
<protein>
    <recommendedName>
        <fullName evidence="2">TTHB210-like domain-containing protein</fullName>
    </recommendedName>
</protein>
<dbReference type="CDD" id="cd11669">
    <property type="entry name" value="TTHB210-like"/>
    <property type="match status" value="1"/>
</dbReference>
<feature type="signal peptide" evidence="1">
    <location>
        <begin position="1"/>
        <end position="21"/>
    </location>
</feature>
<dbReference type="InterPro" id="IPR040832">
    <property type="entry name" value="TTHB210-like_dom"/>
</dbReference>
<keyword evidence="4" id="KW-1185">Reference proteome</keyword>
<dbReference type="RefSeq" id="WP_114405550.1">
    <property type="nucleotide sequence ID" value="NZ_QOWE01000006.1"/>
</dbReference>
<gene>
    <name evidence="3" type="ORF">DUE52_08390</name>
</gene>
<dbReference type="Pfam" id="PF18197">
    <property type="entry name" value="TTHB210-like"/>
    <property type="match status" value="1"/>
</dbReference>
<dbReference type="OrthoDB" id="2867208at2"/>
<sequence length="251" mass="27328">MKKLFTIPLLALLFLTGCGDNDDTVAVAPTYKGTEQSLGNGKAYSWVKFTADNKPTSIGFTLTKGALDNLPHGGVALVLSLPAEAVGKTPFDHIMLDYLHTGHEPPGVYDVGHFDMHFYMQPLAERKAIPVYEAAKAKFDNLPAAGYLPSNYIRLPAGVPEMGVHWANPASPELAGTGKFTETLIFGSYDGKVTFIEPMVTHEFLKSKPNLAKSVPVPAKFARAGYYPMQYTIKQVGDDIQVSLEGLMMMQ</sequence>
<dbReference type="InterPro" id="IPR033786">
    <property type="entry name" value="TTHB210-like"/>
</dbReference>
<comment type="caution">
    <text evidence="3">The sequence shown here is derived from an EMBL/GenBank/DDBJ whole genome shotgun (WGS) entry which is preliminary data.</text>
</comment>
<proteinExistence type="predicted"/>